<keyword evidence="1" id="KW-0812">Transmembrane</keyword>
<feature type="transmembrane region" description="Helical" evidence="1">
    <location>
        <begin position="130"/>
        <end position="151"/>
    </location>
</feature>
<feature type="transmembrane region" description="Helical" evidence="1">
    <location>
        <begin position="269"/>
        <end position="288"/>
    </location>
</feature>
<evidence type="ECO:0000313" key="5">
    <source>
        <dbReference type="Proteomes" id="UP000663891"/>
    </source>
</evidence>
<comment type="caution">
    <text evidence="3">The sequence shown here is derived from an EMBL/GenBank/DDBJ whole genome shotgun (WGS) entry which is preliminary data.</text>
</comment>
<feature type="transmembrane region" description="Helical" evidence="1">
    <location>
        <begin position="361"/>
        <end position="384"/>
    </location>
</feature>
<feature type="transmembrane region" description="Helical" evidence="1">
    <location>
        <begin position="336"/>
        <end position="355"/>
    </location>
</feature>
<organism evidence="3 5">
    <name type="scientific">Adineta steineri</name>
    <dbReference type="NCBI Taxonomy" id="433720"/>
    <lineage>
        <taxon>Eukaryota</taxon>
        <taxon>Metazoa</taxon>
        <taxon>Spiralia</taxon>
        <taxon>Gnathifera</taxon>
        <taxon>Rotifera</taxon>
        <taxon>Eurotatoria</taxon>
        <taxon>Bdelloidea</taxon>
        <taxon>Adinetida</taxon>
        <taxon>Adinetidae</taxon>
        <taxon>Adineta</taxon>
    </lineage>
</organism>
<evidence type="ECO:0000313" key="4">
    <source>
        <dbReference type="EMBL" id="CAF4120054.1"/>
    </source>
</evidence>
<keyword evidence="1" id="KW-0472">Membrane</keyword>
<evidence type="ECO:0000313" key="3">
    <source>
        <dbReference type="EMBL" id="CAF0908127.1"/>
    </source>
</evidence>
<dbReference type="InterPro" id="IPR000620">
    <property type="entry name" value="EamA_dom"/>
</dbReference>
<keyword evidence="1" id="KW-1133">Transmembrane helix</keyword>
<dbReference type="SUPFAM" id="SSF103481">
    <property type="entry name" value="Multidrug resistance efflux transporter EmrE"/>
    <property type="match status" value="2"/>
</dbReference>
<dbReference type="PANTHER" id="PTHR22911">
    <property type="entry name" value="ACYL-MALONYL CONDENSING ENZYME-RELATED"/>
    <property type="match status" value="1"/>
</dbReference>
<name>A0A814A7V9_9BILA</name>
<dbReference type="InterPro" id="IPR037185">
    <property type="entry name" value="EmrE-like"/>
</dbReference>
<feature type="transmembrane region" description="Helical" evidence="1">
    <location>
        <begin position="99"/>
        <end position="118"/>
    </location>
</feature>
<dbReference type="Pfam" id="PF00892">
    <property type="entry name" value="EamA"/>
    <property type="match status" value="1"/>
</dbReference>
<feature type="transmembrane region" description="Helical" evidence="1">
    <location>
        <begin position="183"/>
        <end position="205"/>
    </location>
</feature>
<feature type="transmembrane region" description="Helical" evidence="1">
    <location>
        <begin position="69"/>
        <end position="87"/>
    </location>
</feature>
<dbReference type="OrthoDB" id="306876at2759"/>
<proteinExistence type="predicted"/>
<evidence type="ECO:0000259" key="2">
    <source>
        <dbReference type="Pfam" id="PF00892"/>
    </source>
</evidence>
<sequence length="404" mass="45956">MNITEQNNSNQEHLLVSSSTIDNDNVVKLRRSSSILTVAEPALLLIATEEDDNNDGETVAVSKLSSVSGILYGIVGSFFYVTPTFIIKELQIDLLDAVIIRIIVQIPLCIIFVIYHDYTVWIGSLKEKWLQFILCILSCSLFLGYFIGLRYLPFPDFTTLVFTRLMWTIIFGILLYKEKSTMMILLSVCFTFIGVVFVAQPTFIFKQNKIVEITPNITRVILNETNIHNMYYFNDRTIGTSLALMTGLVFAFSTLILKQLITLKIKSSALILQQSFALLVCLILNQLYKYFLLNDVTFFTLTIFQWKYWIAGLISLIQIFGIICAIRALSREPSSIITIVSASDIIFAVLLQNLFTKNKSNLWVLLGSALILSSVIFIGLHKFMQEQKVKKKRMEMAMISKTET</sequence>
<feature type="transmembrane region" description="Helical" evidence="1">
    <location>
        <begin position="157"/>
        <end position="176"/>
    </location>
</feature>
<dbReference type="GO" id="GO:0016020">
    <property type="term" value="C:membrane"/>
    <property type="evidence" value="ECO:0007669"/>
    <property type="project" value="InterPro"/>
</dbReference>
<gene>
    <name evidence="4" type="ORF">OKA104_LOCUS36678</name>
    <name evidence="3" type="ORF">VCS650_LOCUS9687</name>
</gene>
<feature type="transmembrane region" description="Helical" evidence="1">
    <location>
        <begin position="238"/>
        <end position="257"/>
    </location>
</feature>
<dbReference type="Proteomes" id="UP000663891">
    <property type="component" value="Unassembled WGS sequence"/>
</dbReference>
<protein>
    <recommendedName>
        <fullName evidence="2">EamA domain-containing protein</fullName>
    </recommendedName>
</protein>
<dbReference type="EMBL" id="CAJOAY010005795">
    <property type="protein sequence ID" value="CAF4120054.1"/>
    <property type="molecule type" value="Genomic_DNA"/>
</dbReference>
<dbReference type="Proteomes" id="UP000663881">
    <property type="component" value="Unassembled WGS sequence"/>
</dbReference>
<evidence type="ECO:0000256" key="1">
    <source>
        <dbReference type="SAM" id="Phobius"/>
    </source>
</evidence>
<accession>A0A814A7V9</accession>
<feature type="transmembrane region" description="Helical" evidence="1">
    <location>
        <begin position="308"/>
        <end position="329"/>
    </location>
</feature>
<dbReference type="AlphaFoldDB" id="A0A814A7V9"/>
<reference evidence="3" key="1">
    <citation type="submission" date="2021-02" db="EMBL/GenBank/DDBJ databases">
        <authorList>
            <person name="Nowell W R."/>
        </authorList>
    </citation>
    <scope>NUCLEOTIDE SEQUENCE</scope>
</reference>
<dbReference type="PANTHER" id="PTHR22911:SF137">
    <property type="entry name" value="SOLUTE CARRIER FAMILY 35 MEMBER G2-RELATED"/>
    <property type="match status" value="1"/>
</dbReference>
<dbReference type="EMBL" id="CAJNON010000068">
    <property type="protein sequence ID" value="CAF0908127.1"/>
    <property type="molecule type" value="Genomic_DNA"/>
</dbReference>
<feature type="domain" description="EamA" evidence="2">
    <location>
        <begin position="68"/>
        <end position="198"/>
    </location>
</feature>